<reference evidence="1" key="1">
    <citation type="submission" date="2019-08" db="EMBL/GenBank/DDBJ databases">
        <authorList>
            <person name="Kucharzyk K."/>
            <person name="Murdoch R.W."/>
            <person name="Higgins S."/>
            <person name="Loffler F."/>
        </authorList>
    </citation>
    <scope>NUCLEOTIDE SEQUENCE</scope>
</reference>
<dbReference type="Pfam" id="PF21850">
    <property type="entry name" value="DUF6909"/>
    <property type="match status" value="1"/>
</dbReference>
<comment type="caution">
    <text evidence="1">The sequence shown here is derived from an EMBL/GenBank/DDBJ whole genome shotgun (WGS) entry which is preliminary data.</text>
</comment>
<proteinExistence type="predicted"/>
<evidence type="ECO:0000313" key="1">
    <source>
        <dbReference type="EMBL" id="MPM68877.1"/>
    </source>
</evidence>
<protein>
    <submittedName>
        <fullName evidence="1">Uncharacterized protein</fullName>
    </submittedName>
</protein>
<dbReference type="AlphaFoldDB" id="A0A645BUK3"/>
<dbReference type="InterPro" id="IPR054204">
    <property type="entry name" value="DUF6909"/>
</dbReference>
<dbReference type="EMBL" id="VSSQ01022513">
    <property type="protein sequence ID" value="MPM68877.1"/>
    <property type="molecule type" value="Genomic_DNA"/>
</dbReference>
<accession>A0A645BUK3</accession>
<organism evidence="1">
    <name type="scientific">bioreactor metagenome</name>
    <dbReference type="NCBI Taxonomy" id="1076179"/>
    <lineage>
        <taxon>unclassified sequences</taxon>
        <taxon>metagenomes</taxon>
        <taxon>ecological metagenomes</taxon>
    </lineage>
</organism>
<name>A0A645BUK3_9ZZZZ</name>
<sequence length="335" mass="37436">MLERPVYFVSSNTHSIANLISGYAISAKDKIINLLAHNGNSTLMTEWEEIQKRETPSNQQNFLFYALKKVQQTTDGKYMNLEQANMEVEHGITRVPSLHSFDVEAQVIDLAKLDASLLDPRLGEPADLINIIKKTNALVINIDYPLGFGAYHILTALAENIADILGVYIMGKAATLNGVRGDVMIPSVVQDEHSENTYLFKNVFQATDVTPFLTFGTVLDNQKAVTALGTFLQNPRLTNVMYREGYTDIEMEAGPYLSAIYEMYRPTRHPVNEIVNLYGVPFDIGILHYASDTPMSKGKNLGAGALSYEGMDSTYATSIAILRRILYKEQKRLRL</sequence>
<gene>
    <name evidence="1" type="ORF">SDC9_115812</name>
</gene>